<organism evidence="2 3">
    <name type="scientific">Rotaria socialis</name>
    <dbReference type="NCBI Taxonomy" id="392032"/>
    <lineage>
        <taxon>Eukaryota</taxon>
        <taxon>Metazoa</taxon>
        <taxon>Spiralia</taxon>
        <taxon>Gnathifera</taxon>
        <taxon>Rotifera</taxon>
        <taxon>Eurotatoria</taxon>
        <taxon>Bdelloidea</taxon>
        <taxon>Philodinida</taxon>
        <taxon>Philodinidae</taxon>
        <taxon>Rotaria</taxon>
    </lineage>
</organism>
<dbReference type="Proteomes" id="UP000663862">
    <property type="component" value="Unassembled WGS sequence"/>
</dbReference>
<feature type="transmembrane region" description="Helical" evidence="1">
    <location>
        <begin position="30"/>
        <end position="48"/>
    </location>
</feature>
<dbReference type="EMBL" id="CAJOBQ010009880">
    <property type="protein sequence ID" value="CAF4701813.1"/>
    <property type="molecule type" value="Genomic_DNA"/>
</dbReference>
<keyword evidence="1" id="KW-0472">Membrane</keyword>
<evidence type="ECO:0000313" key="2">
    <source>
        <dbReference type="EMBL" id="CAF4701813.1"/>
    </source>
</evidence>
<gene>
    <name evidence="2" type="ORF">TSG867_LOCUS33360</name>
</gene>
<keyword evidence="1" id="KW-1133">Transmembrane helix</keyword>
<evidence type="ECO:0000313" key="3">
    <source>
        <dbReference type="Proteomes" id="UP000663862"/>
    </source>
</evidence>
<sequence>MWPQGIHANCFSSVRHITHGLDGVDWFRSSIIPVCSVVFVSICVLLAGDFDMDSTKVLEDSDSFVDDSDDVVISVTVVRAGLGTGAVYSRI</sequence>
<proteinExistence type="predicted"/>
<name>A0A821IHC4_9BILA</name>
<reference evidence="2" key="1">
    <citation type="submission" date="2021-02" db="EMBL/GenBank/DDBJ databases">
        <authorList>
            <person name="Nowell W R."/>
        </authorList>
    </citation>
    <scope>NUCLEOTIDE SEQUENCE</scope>
</reference>
<keyword evidence="1" id="KW-0812">Transmembrane</keyword>
<dbReference type="AlphaFoldDB" id="A0A821IHC4"/>
<comment type="caution">
    <text evidence="2">The sequence shown here is derived from an EMBL/GenBank/DDBJ whole genome shotgun (WGS) entry which is preliminary data.</text>
</comment>
<accession>A0A821IHC4</accession>
<protein>
    <submittedName>
        <fullName evidence="2">Uncharacterized protein</fullName>
    </submittedName>
</protein>
<evidence type="ECO:0000256" key="1">
    <source>
        <dbReference type="SAM" id="Phobius"/>
    </source>
</evidence>